<organism evidence="8 9">
    <name type="scientific">Shewanella psychrophila</name>
    <dbReference type="NCBI Taxonomy" id="225848"/>
    <lineage>
        <taxon>Bacteria</taxon>
        <taxon>Pseudomonadati</taxon>
        <taxon>Pseudomonadota</taxon>
        <taxon>Gammaproteobacteria</taxon>
        <taxon>Alteromonadales</taxon>
        <taxon>Shewanellaceae</taxon>
        <taxon>Shewanella</taxon>
    </lineage>
</organism>
<dbReference type="GO" id="GO:0005886">
    <property type="term" value="C:plasma membrane"/>
    <property type="evidence" value="ECO:0007669"/>
    <property type="project" value="UniProtKB-SubCell"/>
</dbReference>
<feature type="transmembrane region" description="Helical" evidence="6">
    <location>
        <begin position="706"/>
        <end position="728"/>
    </location>
</feature>
<dbReference type="Proteomes" id="UP000189545">
    <property type="component" value="Chromosome"/>
</dbReference>
<feature type="transmembrane region" description="Helical" evidence="6">
    <location>
        <begin position="254"/>
        <end position="277"/>
    </location>
</feature>
<feature type="transmembrane region" description="Helical" evidence="6">
    <location>
        <begin position="660"/>
        <end position="685"/>
    </location>
</feature>
<feature type="domain" description="SSD" evidence="7">
    <location>
        <begin position="220"/>
        <end position="379"/>
    </location>
</feature>
<feature type="transmembrane region" description="Helical" evidence="6">
    <location>
        <begin position="283"/>
        <end position="304"/>
    </location>
</feature>
<dbReference type="SUPFAM" id="SSF82866">
    <property type="entry name" value="Multidrug efflux transporter AcrB transmembrane domain"/>
    <property type="match status" value="2"/>
</dbReference>
<dbReference type="KEGG" id="spsw:Sps_00595"/>
<evidence type="ECO:0000256" key="1">
    <source>
        <dbReference type="ARBA" id="ARBA00004651"/>
    </source>
</evidence>
<proteinExistence type="predicted"/>
<dbReference type="AlphaFoldDB" id="A0A1S6HJW0"/>
<keyword evidence="9" id="KW-1185">Reference proteome</keyword>
<evidence type="ECO:0000313" key="8">
    <source>
        <dbReference type="EMBL" id="AQS35793.1"/>
    </source>
</evidence>
<reference evidence="8 9" key="1">
    <citation type="submission" date="2016-03" db="EMBL/GenBank/DDBJ databases">
        <title>Complete genome sequence of Shewanella psychrophila WP2, a deep sea bacterium isolated from west Pacific sediment.</title>
        <authorList>
            <person name="Xu G."/>
            <person name="Jian H."/>
        </authorList>
    </citation>
    <scope>NUCLEOTIDE SEQUENCE [LARGE SCALE GENOMIC DNA]</scope>
    <source>
        <strain evidence="8 9">WP2</strain>
    </source>
</reference>
<keyword evidence="4 6" id="KW-1133">Transmembrane helix</keyword>
<dbReference type="PANTHER" id="PTHR33406:SF10">
    <property type="entry name" value="SSD DOMAIN-CONTAINING PROTEIN"/>
    <property type="match status" value="1"/>
</dbReference>
<dbReference type="InterPro" id="IPR000731">
    <property type="entry name" value="SSD"/>
</dbReference>
<dbReference type="OrthoDB" id="5963930at2"/>
<keyword evidence="2" id="KW-1003">Cell membrane</keyword>
<feature type="transmembrane region" description="Helical" evidence="6">
    <location>
        <begin position="607"/>
        <end position="629"/>
    </location>
</feature>
<evidence type="ECO:0000256" key="5">
    <source>
        <dbReference type="ARBA" id="ARBA00023136"/>
    </source>
</evidence>
<dbReference type="Gene3D" id="1.20.1640.10">
    <property type="entry name" value="Multidrug efflux transporter AcrB transmembrane domain"/>
    <property type="match status" value="2"/>
</dbReference>
<accession>A0A1S6HJW0</accession>
<dbReference type="EMBL" id="CP014782">
    <property type="protein sequence ID" value="AQS35793.1"/>
    <property type="molecule type" value="Genomic_DNA"/>
</dbReference>
<feature type="transmembrane region" description="Helical" evidence="6">
    <location>
        <begin position="636"/>
        <end position="654"/>
    </location>
</feature>
<dbReference type="RefSeq" id="WP_077751115.1">
    <property type="nucleotide sequence ID" value="NZ_CP014782.1"/>
</dbReference>
<evidence type="ECO:0000256" key="2">
    <source>
        <dbReference type="ARBA" id="ARBA00022475"/>
    </source>
</evidence>
<keyword evidence="3 6" id="KW-0812">Transmembrane</keyword>
<evidence type="ECO:0000256" key="4">
    <source>
        <dbReference type="ARBA" id="ARBA00022989"/>
    </source>
</evidence>
<keyword evidence="5 6" id="KW-0472">Membrane</keyword>
<comment type="subcellular location">
    <subcellularLocation>
        <location evidence="1">Cell membrane</location>
        <topology evidence="1">Multi-pass membrane protein</topology>
    </subcellularLocation>
</comment>
<feature type="transmembrane region" description="Helical" evidence="6">
    <location>
        <begin position="740"/>
        <end position="765"/>
    </location>
</feature>
<dbReference type="InterPro" id="IPR050545">
    <property type="entry name" value="Mycobact_MmpL"/>
</dbReference>
<dbReference type="InterPro" id="IPR004869">
    <property type="entry name" value="MMPL_dom"/>
</dbReference>
<feature type="transmembrane region" description="Helical" evidence="6">
    <location>
        <begin position="401"/>
        <end position="424"/>
    </location>
</feature>
<evidence type="ECO:0000256" key="3">
    <source>
        <dbReference type="ARBA" id="ARBA00022692"/>
    </source>
</evidence>
<evidence type="ECO:0000256" key="6">
    <source>
        <dbReference type="SAM" id="Phobius"/>
    </source>
</evidence>
<name>A0A1S6HJW0_9GAMM</name>
<protein>
    <submittedName>
        <fullName evidence="8">Putative RND superfamily exporter</fullName>
    </submittedName>
</protein>
<dbReference type="Pfam" id="PF03176">
    <property type="entry name" value="MMPL"/>
    <property type="match status" value="2"/>
</dbReference>
<dbReference type="PANTHER" id="PTHR33406">
    <property type="entry name" value="MEMBRANE PROTEIN MJ1562-RELATED"/>
    <property type="match status" value="1"/>
</dbReference>
<gene>
    <name evidence="8" type="ORF">Sps_00595</name>
</gene>
<dbReference type="STRING" id="225848.Sps_00595"/>
<sequence>MLEKLVNGLESFLFRRRAFVILLFILTTIFLAFQASNLKMDAAFIKNIPLNHSYMKTYLKHQKQFGGANSIMVAVEDTSGDIFNENFFDALKNVHDQLFFIPGVDRAQVKSLFSPSTRFTEVVEDGFAGGPVIPADFSTTPAGLAVVRDNIEKAGIVGRLIAEDYSAAMVKAQLMDFDPQTGKPLDTLAFAAQLEKELRTKYENEHIKIHIIGFAKMAGDVADGAKGVMLFFLIAIVVTAIMVYLFSKSFILTLLPLTCSLIAVIWQLGLLTVVGFGLDPMSILIPFLVFAIGVSHSVQMINAVRRRVLEGETTKAAAALAFRSLLIPGGIALLSDTVGFLTLLSIDIGIIRELAISASLGVAVIILTNLILLPLIISYTQVSAVKSNDGSTERTNRVWEFLSRFATTKYAIWVLVCTTALYALGLQQANQMKVGDLQGGAPALHFDSRYNQDTFYITDKFSITTDVMTIIVEAFPEACTYHSVLTQMDEFEWLMSNTPGVEATASLASVAKRVNAGFNEGNPKWQVLPRTTASLVQAVGRVPTTSGLLNSDCSVMPIYLFLKDHKAETIEVVIDKVKALSATMDNDKLQYRLASGPVGVMAATNEAVAAAQLPMMLYVYGAVFFLCLLSFRSLKATISVILPLYVVSTLAQALMTQLDIGLAVSTLPVIALGVGIGVDYGIYILSTMAGRLREGMPVQQAYYEALVERGSAVIFTGLTLAIGVSTWFFSALKFQMDMGILLTFMFLVNMLGAIIILPAIGAVIWRKPREV</sequence>
<feature type="transmembrane region" description="Helical" evidence="6">
    <location>
        <begin position="227"/>
        <end position="247"/>
    </location>
</feature>
<dbReference type="PROSITE" id="PS50156">
    <property type="entry name" value="SSD"/>
    <property type="match status" value="1"/>
</dbReference>
<evidence type="ECO:0000259" key="7">
    <source>
        <dbReference type="PROSITE" id="PS50156"/>
    </source>
</evidence>
<evidence type="ECO:0000313" key="9">
    <source>
        <dbReference type="Proteomes" id="UP000189545"/>
    </source>
</evidence>
<feature type="transmembrane region" description="Helical" evidence="6">
    <location>
        <begin position="354"/>
        <end position="380"/>
    </location>
</feature>